<name>A0A0B7BJ36_9EUPU</name>
<dbReference type="EMBL" id="HACG01045461">
    <property type="protein sequence ID" value="CEK92326.1"/>
    <property type="molecule type" value="Transcribed_RNA"/>
</dbReference>
<organism evidence="3">
    <name type="scientific">Arion vulgaris</name>
    <dbReference type="NCBI Taxonomy" id="1028688"/>
    <lineage>
        <taxon>Eukaryota</taxon>
        <taxon>Metazoa</taxon>
        <taxon>Spiralia</taxon>
        <taxon>Lophotrochozoa</taxon>
        <taxon>Mollusca</taxon>
        <taxon>Gastropoda</taxon>
        <taxon>Heterobranchia</taxon>
        <taxon>Euthyneura</taxon>
        <taxon>Panpulmonata</taxon>
        <taxon>Eupulmonata</taxon>
        <taxon>Stylommatophora</taxon>
        <taxon>Helicina</taxon>
        <taxon>Arionoidea</taxon>
        <taxon>Arionidae</taxon>
        <taxon>Arion</taxon>
    </lineage>
</organism>
<accession>A0A0B7BJ36</accession>
<evidence type="ECO:0000256" key="1">
    <source>
        <dbReference type="SAM" id="MobiDB-lite"/>
    </source>
</evidence>
<gene>
    <name evidence="3" type="primary">ORF187704</name>
</gene>
<feature type="domain" description="U4/U6.U5 small nuclear ribonucleoprotein 27kDa protein" evidence="2">
    <location>
        <begin position="449"/>
        <end position="480"/>
    </location>
</feature>
<dbReference type="AlphaFoldDB" id="A0A0B7BJ36"/>
<sequence>MQNQFYQTSQRFTQGQNSFENSDQGTWQIPLQGQEDTYYTGSSTNYYTSQQSAGGGSSMGSGHAVSLSADGMSPVFSTGITSYNKNNVGNNTKGMQNSGVSNPSQYSLDSPQQTGTNSHFMSNQANMQDRSIGKIPQGSQDDCGTTGYYDHYDGFSNESYMTNSGGNMMEMNSVNSGFSSGDNSINMGGFEGSLSNLGGFEGSSSNMGSFGGSSANIGSSSRSTGGTSVNMGSTSFNVGNNENALNIGHNDSGMGHSGNFSANMMGNYGSENTTMGMSSRGNNIGMSNGTNNTRMDVSGNFGNTQLQNQLVAAAVGIGALANWHENCGNNSGFNNVSVNFANNKRGKRGRGFGTVMTGGQNHPAAGNNLAINLNATNHNQWCFLRKNFSKKDNDFAEHLFDIHEKFCHHCRERIEEKKYGKKKKYSDEPTAEELPAVEKEVPDEELTEDELAIKKLMGFAGFKTTKGYRVKDNNYSTVSSVNTTGSSDTLDETTTLTEAEKAMIAKRGGFSVFTKPNISGSSGRPGFGAPAVTFDSEDNEQGLSNEPLFNKISNSHLKKDNPNKSKK</sequence>
<feature type="region of interest" description="Disordered" evidence="1">
    <location>
        <begin position="87"/>
        <end position="120"/>
    </location>
</feature>
<proteinExistence type="predicted"/>
<dbReference type="Pfam" id="PF08648">
    <property type="entry name" value="SNRNP27"/>
    <property type="match status" value="1"/>
</dbReference>
<protein>
    <recommendedName>
        <fullName evidence="2">U4/U6.U5 small nuclear ribonucleoprotein 27kDa protein domain-containing protein</fullName>
    </recommendedName>
</protein>
<feature type="region of interest" description="Disordered" evidence="1">
    <location>
        <begin position="1"/>
        <end position="25"/>
    </location>
</feature>
<evidence type="ECO:0000313" key="3">
    <source>
        <dbReference type="EMBL" id="CEK92326.1"/>
    </source>
</evidence>
<reference evidence="3" key="1">
    <citation type="submission" date="2014-12" db="EMBL/GenBank/DDBJ databases">
        <title>Insight into the proteome of Arion vulgaris.</title>
        <authorList>
            <person name="Aradska J."/>
            <person name="Bulat T."/>
            <person name="Smidak R."/>
            <person name="Sarate P."/>
            <person name="Gangsoo J."/>
            <person name="Sialana F."/>
            <person name="Bilban M."/>
            <person name="Lubec G."/>
        </authorList>
    </citation>
    <scope>NUCLEOTIDE SEQUENCE</scope>
    <source>
        <tissue evidence="3">Skin</tissue>
    </source>
</reference>
<feature type="compositionally biased region" description="Basic and acidic residues" evidence="1">
    <location>
        <begin position="557"/>
        <end position="567"/>
    </location>
</feature>
<dbReference type="InterPro" id="IPR013957">
    <property type="entry name" value="SNRNP27"/>
</dbReference>
<evidence type="ECO:0000259" key="2">
    <source>
        <dbReference type="Pfam" id="PF08648"/>
    </source>
</evidence>
<dbReference type="GO" id="GO:0008380">
    <property type="term" value="P:RNA splicing"/>
    <property type="evidence" value="ECO:0007669"/>
    <property type="project" value="InterPro"/>
</dbReference>
<feature type="region of interest" description="Disordered" evidence="1">
    <location>
        <begin position="514"/>
        <end position="567"/>
    </location>
</feature>